<comment type="function">
    <text evidence="11 14">Participates actively in the response to hyperosmotic and heat shock by preventing the aggregation of stress-denatured proteins and by disaggregating proteins, also in an autonomous, DnaK-independent fashion. Unfolded proteins bind initially to DnaJ; upon interaction with the DnaJ-bound protein, DnaK hydrolyzes its bound ATP, resulting in the formation of a stable complex. GrpE releases ADP from DnaK; ATP binding to DnaK triggers the release of the substrate protein, thus completing the reaction cycle. Several rounds of ATP-dependent interactions between DnaJ, DnaK and GrpE are required for fully efficient folding. Also involved, together with DnaK and GrpE, in the DNA replication of plasmids through activation of initiation proteins.</text>
</comment>
<feature type="binding site" evidence="14">
    <location>
        <position position="151"/>
    </location>
    <ligand>
        <name>Zn(2+)</name>
        <dbReference type="ChEBI" id="CHEBI:29105"/>
        <label>1</label>
    </ligand>
</feature>
<keyword evidence="10 14" id="KW-0143">Chaperone</keyword>
<dbReference type="SUPFAM" id="SSF57938">
    <property type="entry name" value="DnaJ/Hsp40 cysteine-rich domain"/>
    <property type="match status" value="1"/>
</dbReference>
<dbReference type="PANTHER" id="PTHR43096">
    <property type="entry name" value="DNAJ HOMOLOG 1, MITOCHONDRIAL-RELATED"/>
    <property type="match status" value="1"/>
</dbReference>
<dbReference type="GO" id="GO:0005524">
    <property type="term" value="F:ATP binding"/>
    <property type="evidence" value="ECO:0007669"/>
    <property type="project" value="InterPro"/>
</dbReference>
<evidence type="ECO:0000256" key="10">
    <source>
        <dbReference type="ARBA" id="ARBA00023186"/>
    </source>
</evidence>
<dbReference type="Gene3D" id="2.10.230.10">
    <property type="entry name" value="Heat shock protein DnaJ, cysteine-rich domain"/>
    <property type="match status" value="1"/>
</dbReference>
<dbReference type="GO" id="GO:0009408">
    <property type="term" value="P:response to heat"/>
    <property type="evidence" value="ECO:0007669"/>
    <property type="project" value="InterPro"/>
</dbReference>
<evidence type="ECO:0000259" key="16">
    <source>
        <dbReference type="PROSITE" id="PS50076"/>
    </source>
</evidence>
<dbReference type="InterPro" id="IPR001305">
    <property type="entry name" value="HSP_DnaJ_Cys-rich_dom"/>
</dbReference>
<evidence type="ECO:0000256" key="9">
    <source>
        <dbReference type="ARBA" id="ARBA00023016"/>
    </source>
</evidence>
<feature type="binding site" evidence="14">
    <location>
        <position position="201"/>
    </location>
    <ligand>
        <name>Zn(2+)</name>
        <dbReference type="ChEBI" id="CHEBI:29105"/>
        <label>1</label>
    </ligand>
</feature>
<comment type="cofactor">
    <cofactor evidence="14">
        <name>Zn(2+)</name>
        <dbReference type="ChEBI" id="CHEBI:29105"/>
    </cofactor>
    <text evidence="14">Binds 2 Zn(2+) ions per monomer.</text>
</comment>
<feature type="binding site" evidence="14">
    <location>
        <position position="187"/>
    </location>
    <ligand>
        <name>Zn(2+)</name>
        <dbReference type="ChEBI" id="CHEBI:29105"/>
        <label>2</label>
    </ligand>
</feature>
<dbReference type="Proteomes" id="UP000218113">
    <property type="component" value="Unassembled WGS sequence"/>
</dbReference>
<dbReference type="FunFam" id="2.10.230.10:FF:000002">
    <property type="entry name" value="Molecular chaperone DnaJ"/>
    <property type="match status" value="1"/>
</dbReference>
<dbReference type="InterPro" id="IPR036869">
    <property type="entry name" value="J_dom_sf"/>
</dbReference>
<feature type="zinc finger region" description="CR-type" evidence="15">
    <location>
        <begin position="135"/>
        <end position="213"/>
    </location>
</feature>
<feature type="binding site" evidence="14">
    <location>
        <position position="190"/>
    </location>
    <ligand>
        <name>Zn(2+)</name>
        <dbReference type="ChEBI" id="CHEBI:29105"/>
        <label>2</label>
    </ligand>
</feature>
<feature type="repeat" description="CXXCXGXG motif" evidence="14">
    <location>
        <begin position="165"/>
        <end position="172"/>
    </location>
</feature>
<comment type="subcellular location">
    <subcellularLocation>
        <location evidence="1 14">Cytoplasm</location>
    </subcellularLocation>
</comment>
<keyword evidence="7 14" id="KW-0863">Zinc-finger</keyword>
<dbReference type="GO" id="GO:0006260">
    <property type="term" value="P:DNA replication"/>
    <property type="evidence" value="ECO:0007669"/>
    <property type="project" value="UniProtKB-KW"/>
</dbReference>
<dbReference type="PRINTS" id="PR00625">
    <property type="entry name" value="JDOMAIN"/>
</dbReference>
<keyword evidence="4 14" id="KW-0235">DNA replication</keyword>
<reference evidence="19" key="1">
    <citation type="submission" date="2017-08" db="EMBL/GenBank/DDBJ databases">
        <title>A dynamic microbial community with high functional redundancy inhabits the cold, oxic subseafloor aquifer.</title>
        <authorList>
            <person name="Tully B.J."/>
            <person name="Wheat C.G."/>
            <person name="Glazer B.T."/>
            <person name="Huber J.A."/>
        </authorList>
    </citation>
    <scope>NUCLEOTIDE SEQUENCE [LARGE SCALE GENOMIC DNA]</scope>
</reference>
<evidence type="ECO:0000256" key="6">
    <source>
        <dbReference type="ARBA" id="ARBA00022737"/>
    </source>
</evidence>
<accession>A0A2A4T4G4</accession>
<dbReference type="Pfam" id="PF00684">
    <property type="entry name" value="DnaJ_CXXCXGXG"/>
    <property type="match status" value="1"/>
</dbReference>
<dbReference type="SUPFAM" id="SSF49493">
    <property type="entry name" value="HSP40/DnaJ peptide-binding domain"/>
    <property type="match status" value="2"/>
</dbReference>
<evidence type="ECO:0000256" key="2">
    <source>
        <dbReference type="ARBA" id="ARBA00011738"/>
    </source>
</evidence>
<dbReference type="CDD" id="cd06257">
    <property type="entry name" value="DnaJ"/>
    <property type="match status" value="1"/>
</dbReference>
<feature type="domain" description="J" evidence="16">
    <location>
        <begin position="5"/>
        <end position="70"/>
    </location>
</feature>
<organism evidence="18 19">
    <name type="scientific">SAR324 cluster bacterium</name>
    <dbReference type="NCBI Taxonomy" id="2024889"/>
    <lineage>
        <taxon>Bacteria</taxon>
        <taxon>Deltaproteobacteria</taxon>
        <taxon>SAR324 cluster</taxon>
    </lineage>
</organism>
<evidence type="ECO:0000256" key="1">
    <source>
        <dbReference type="ARBA" id="ARBA00004496"/>
    </source>
</evidence>
<feature type="binding site" evidence="14">
    <location>
        <position position="204"/>
    </location>
    <ligand>
        <name>Zn(2+)</name>
        <dbReference type="ChEBI" id="CHEBI:29105"/>
        <label>1</label>
    </ligand>
</feature>
<dbReference type="FunFam" id="1.10.287.110:FF:000034">
    <property type="entry name" value="Chaperone protein DnaJ"/>
    <property type="match status" value="1"/>
</dbReference>
<protein>
    <recommendedName>
        <fullName evidence="13 14">Chaperone protein DnaJ</fullName>
    </recommendedName>
</protein>
<evidence type="ECO:0000313" key="19">
    <source>
        <dbReference type="Proteomes" id="UP000218113"/>
    </source>
</evidence>
<dbReference type="GO" id="GO:0005737">
    <property type="term" value="C:cytoplasm"/>
    <property type="evidence" value="ECO:0007669"/>
    <property type="project" value="UniProtKB-SubCell"/>
</dbReference>
<dbReference type="SMART" id="SM00271">
    <property type="entry name" value="DnaJ"/>
    <property type="match status" value="1"/>
</dbReference>
<evidence type="ECO:0000256" key="15">
    <source>
        <dbReference type="PROSITE-ProRule" id="PRU00546"/>
    </source>
</evidence>
<keyword evidence="5 14" id="KW-0479">Metal-binding</keyword>
<dbReference type="Gene3D" id="2.60.260.20">
    <property type="entry name" value="Urease metallochaperone UreE, N-terminal domain"/>
    <property type="match status" value="2"/>
</dbReference>
<dbReference type="GO" id="GO:0031072">
    <property type="term" value="F:heat shock protein binding"/>
    <property type="evidence" value="ECO:0007669"/>
    <property type="project" value="InterPro"/>
</dbReference>
<comment type="subunit">
    <text evidence="2 14">Homodimer.</text>
</comment>
<feature type="domain" description="CR-type" evidence="17">
    <location>
        <begin position="135"/>
        <end position="213"/>
    </location>
</feature>
<evidence type="ECO:0000256" key="12">
    <source>
        <dbReference type="ARBA" id="ARBA00061004"/>
    </source>
</evidence>
<dbReference type="InterPro" id="IPR012724">
    <property type="entry name" value="DnaJ"/>
</dbReference>
<feature type="repeat" description="CXXCXGXG motif" evidence="14">
    <location>
        <begin position="148"/>
        <end position="155"/>
    </location>
</feature>
<dbReference type="GO" id="GO:0008270">
    <property type="term" value="F:zinc ion binding"/>
    <property type="evidence" value="ECO:0007669"/>
    <property type="project" value="UniProtKB-UniRule"/>
</dbReference>
<comment type="caution">
    <text evidence="18">The sequence shown here is derived from an EMBL/GenBank/DDBJ whole genome shotgun (WGS) entry which is preliminary data.</text>
</comment>
<keyword evidence="3 14" id="KW-0963">Cytoplasm</keyword>
<sequence length="372" mass="40369">MAKRDYYEILGASKSSTQDELKKAYRKRALKYHPDRNPGDPQAEESFKECSEAYEVLSNAQRRSQYDQFGHAGESMGAGGGNPFEGSGFGDIFGDVFGEFFGGSGGGGRRSATRGQPGSDLSYNMDLTFEQAAFGYSTELVIPRLENCDRCSGTGAQSSKDIEVCPVCSGSGQQRIQQGFFSVATTCSQCRGTGKHIRRPCTSCHGRGRVNARKKLKVNIPAGIDTGARVKLTGEGEAGIDGGPRGSLYLIINVLEHSIFERDGYDVYCKVPISITQAALGSDLEVPTLGGRAKLHIAPGTQNDSIFRLKNKGIAHLHGHGLGDLYVKIVVEVPSNLTRRQKELLEEFATLSKEDSTPMKKSFMDKLKDFLA</sequence>
<name>A0A2A4T4G4_9DELT</name>
<keyword evidence="6 14" id="KW-0677">Repeat</keyword>
<keyword evidence="8 14" id="KW-0862">Zinc</keyword>
<evidence type="ECO:0000313" key="18">
    <source>
        <dbReference type="EMBL" id="PCI28463.1"/>
    </source>
</evidence>
<dbReference type="InterPro" id="IPR001623">
    <property type="entry name" value="DnaJ_domain"/>
</dbReference>
<evidence type="ECO:0000259" key="17">
    <source>
        <dbReference type="PROSITE" id="PS51188"/>
    </source>
</evidence>
<evidence type="ECO:0000256" key="7">
    <source>
        <dbReference type="ARBA" id="ARBA00022771"/>
    </source>
</evidence>
<evidence type="ECO:0000256" key="14">
    <source>
        <dbReference type="HAMAP-Rule" id="MF_01152"/>
    </source>
</evidence>
<dbReference type="Pfam" id="PF01556">
    <property type="entry name" value="DnaJ_C"/>
    <property type="match status" value="1"/>
</dbReference>
<feature type="binding site" evidence="14">
    <location>
        <position position="165"/>
    </location>
    <ligand>
        <name>Zn(2+)</name>
        <dbReference type="ChEBI" id="CHEBI:29105"/>
        <label>2</label>
    </ligand>
</feature>
<dbReference type="FunFam" id="2.60.260.20:FF:000004">
    <property type="entry name" value="Molecular chaperone DnaJ"/>
    <property type="match status" value="1"/>
</dbReference>
<feature type="binding site" evidence="14">
    <location>
        <position position="148"/>
    </location>
    <ligand>
        <name>Zn(2+)</name>
        <dbReference type="ChEBI" id="CHEBI:29105"/>
        <label>1</label>
    </ligand>
</feature>
<evidence type="ECO:0000256" key="8">
    <source>
        <dbReference type="ARBA" id="ARBA00022833"/>
    </source>
</evidence>
<dbReference type="EMBL" id="NVSR01000033">
    <property type="protein sequence ID" value="PCI28463.1"/>
    <property type="molecule type" value="Genomic_DNA"/>
</dbReference>
<evidence type="ECO:0000256" key="4">
    <source>
        <dbReference type="ARBA" id="ARBA00022705"/>
    </source>
</evidence>
<gene>
    <name evidence="14 18" type="primary">dnaJ</name>
    <name evidence="18" type="ORF">COB67_06355</name>
</gene>
<feature type="binding site" evidence="14">
    <location>
        <position position="168"/>
    </location>
    <ligand>
        <name>Zn(2+)</name>
        <dbReference type="ChEBI" id="CHEBI:29105"/>
        <label>2</label>
    </ligand>
</feature>
<dbReference type="GO" id="GO:0051082">
    <property type="term" value="F:unfolded protein binding"/>
    <property type="evidence" value="ECO:0007669"/>
    <property type="project" value="UniProtKB-UniRule"/>
</dbReference>
<dbReference type="NCBIfam" id="TIGR02349">
    <property type="entry name" value="DnaJ_bact"/>
    <property type="match status" value="1"/>
</dbReference>
<dbReference type="CDD" id="cd10719">
    <property type="entry name" value="DnaJ_zf"/>
    <property type="match status" value="1"/>
</dbReference>
<dbReference type="HAMAP" id="MF_01152">
    <property type="entry name" value="DnaJ"/>
    <property type="match status" value="1"/>
</dbReference>
<keyword evidence="9 14" id="KW-0346">Stress response</keyword>
<dbReference type="CDD" id="cd10747">
    <property type="entry name" value="DnaJ_C"/>
    <property type="match status" value="1"/>
</dbReference>
<dbReference type="NCBIfam" id="NF008035">
    <property type="entry name" value="PRK10767.1"/>
    <property type="match status" value="1"/>
</dbReference>
<evidence type="ECO:0000256" key="5">
    <source>
        <dbReference type="ARBA" id="ARBA00022723"/>
    </source>
</evidence>
<dbReference type="Gene3D" id="1.10.287.110">
    <property type="entry name" value="DnaJ domain"/>
    <property type="match status" value="1"/>
</dbReference>
<dbReference type="PANTHER" id="PTHR43096:SF48">
    <property type="entry name" value="CHAPERONE PROTEIN DNAJ"/>
    <property type="match status" value="1"/>
</dbReference>
<proteinExistence type="inferred from homology"/>
<dbReference type="Pfam" id="PF00226">
    <property type="entry name" value="DnaJ"/>
    <property type="match status" value="1"/>
</dbReference>
<dbReference type="InterPro" id="IPR036410">
    <property type="entry name" value="HSP_DnaJ_Cys-rich_dom_sf"/>
</dbReference>
<feature type="repeat" description="CXXCXGXG motif" evidence="14">
    <location>
        <begin position="187"/>
        <end position="194"/>
    </location>
</feature>
<dbReference type="PROSITE" id="PS51188">
    <property type="entry name" value="ZF_CR"/>
    <property type="match status" value="1"/>
</dbReference>
<evidence type="ECO:0000256" key="13">
    <source>
        <dbReference type="ARBA" id="ARBA00067609"/>
    </source>
</evidence>
<comment type="similarity">
    <text evidence="12 14">Belongs to the DnaJ family.</text>
</comment>
<dbReference type="SUPFAM" id="SSF46565">
    <property type="entry name" value="Chaperone J-domain"/>
    <property type="match status" value="1"/>
</dbReference>
<dbReference type="PROSITE" id="PS50076">
    <property type="entry name" value="DNAJ_2"/>
    <property type="match status" value="1"/>
</dbReference>
<evidence type="ECO:0000256" key="11">
    <source>
        <dbReference type="ARBA" id="ARBA00053423"/>
    </source>
</evidence>
<dbReference type="InterPro" id="IPR008971">
    <property type="entry name" value="HSP40/DnaJ_pept-bd"/>
</dbReference>
<comment type="domain">
    <text evidence="14">The J domain is necessary and sufficient to stimulate DnaK ATPase activity. Zinc center 1 plays an important role in the autonomous, DnaK-independent chaperone activity of DnaJ. Zinc center 2 is essential for interaction with DnaK and for DnaJ activity.</text>
</comment>
<dbReference type="AlphaFoldDB" id="A0A2A4T4G4"/>
<evidence type="ECO:0000256" key="3">
    <source>
        <dbReference type="ARBA" id="ARBA00022490"/>
    </source>
</evidence>
<feature type="repeat" description="CXXCXGXG motif" evidence="14">
    <location>
        <begin position="201"/>
        <end position="208"/>
    </location>
</feature>
<dbReference type="InterPro" id="IPR002939">
    <property type="entry name" value="DnaJ_C"/>
</dbReference>
<dbReference type="GO" id="GO:0042026">
    <property type="term" value="P:protein refolding"/>
    <property type="evidence" value="ECO:0007669"/>
    <property type="project" value="TreeGrafter"/>
</dbReference>